<dbReference type="CDD" id="cd01029">
    <property type="entry name" value="TOPRIM_primases"/>
    <property type="match status" value="1"/>
</dbReference>
<feature type="region of interest" description="Disordered" evidence="2">
    <location>
        <begin position="1242"/>
        <end position="1292"/>
    </location>
</feature>
<evidence type="ECO:0000256" key="2">
    <source>
        <dbReference type="SAM" id="MobiDB-lite"/>
    </source>
</evidence>
<evidence type="ECO:0000313" key="3">
    <source>
        <dbReference type="EMBL" id="RIQ11345.1"/>
    </source>
</evidence>
<gene>
    <name evidence="3" type="ORF">DY240_29055</name>
</gene>
<dbReference type="EMBL" id="QUAL01000426">
    <property type="protein sequence ID" value="RIQ11345.1"/>
    <property type="molecule type" value="Genomic_DNA"/>
</dbReference>
<name>A0A418KH90_9ACTN</name>
<evidence type="ECO:0000256" key="1">
    <source>
        <dbReference type="SAM" id="Coils"/>
    </source>
</evidence>
<sequence>MLVTVLGSQKRNSLDVLRDALDRAGHRYQTRGNHIQATCPIHSDLRASLSIDYKPADGKTLMYCHAGCTTVDIVEALGMTWEDVFDEPLPPRGQRARRPKSTRPPKRPANRRGRLPARLVKDQPDLQVLSDWAITATYDYTDIDGQLVSQAVREERMVVNRQTGETLREKQFWQRFPDPGEPGKWMTKAPDGFSPVLWHLADVAAAVSYGEPVGLCEGEKDAKNAQHRTGLVTTTNPGGASNLKAHQLAVFAGAHVLVFIDRDLAGYRRGIQAHKLLTEVGAQSIRLLLPAVLGDHQDLTDHLDEGLGLDDVVEVTHHELAAMALVAEAEVEAGKADKDLEEIRARLQRASQAQQRQATKTAETEQRMAERWAAEVGTHLLKVTAAAKGLIDLPTGPGTMERLRMQRSVKLAQRIAGEAFTESGARPDDDVDEAMTETLDLFPRTEGAEDSGGPAAGGAGAGGGRGGGKTVKGPWPGSGGDDDPVIFGPQYEVLDGEIIRVTDKGLKRVLNLVVTIERGEIREANLAAEDHLSDEAKARRVQPLPTISHYVVGYDDPATGERCRYRVPAREFRSGDWLDDLPIAGLLYDSSKSGRSSVYDAIRAISPVYPVTTVYAATGWRQHGDEWAFIHAGGKLTSSGNVEVPTSFVGPLARYELVDPIDRAEDLRQLWEIAGLDMLNRLGAPIAVPLVGAAYRAVVQPMESSLGLFGVPGTYKTALATLVQHHYGTRWERTTPLLSMTGNGASINGARNVLASCRDVLSVLDDVAPDGGYSDAQKRLSVINRMFFNREEKLTENREKELRYSAPPGGSAMITSEVRGFTASGDQRWFVVELNPGDVQLEDILALDRAEARFARNALLSSFVAWLCPNLTMRREQLREHSGRYAAAIRAAGQGDRVAAAGGELVAGWWLLTEFLLDNGVINADERTQLMGRVVSGITAAAIRQTDPDSPTTTGGRVRRALAEALQSGLIHVTATDGAEPPEPDALRLGWRRNRIGTSHETGEAFYRLEARGKPAGAVRFTSDGARLYLRPASAVAAIRDITSAAGAEMPLTEHVAAVALDELGILTTAEEQGKRRRTVRRSVPGGLARVWDIDLDGLFRDVDDDHGGAQPAPWAPPTAPPSGGNEGGGEDLHDQGGPADSVGPTLDDHPDASTADDSVGPQEGAATSSEEGAVPAWRYGEHTTLSPAQPCRACGEPASVAVDGVPVHIGGDCLDVLDQLVARAAATGADAAADEAQGVLGADTSPASTPAAQEASPGVESGSAAVEPTQEPEAQRDAFAASQTPRSARVSPDQQVVAVVVDVDGVHHPGGRITPLPEQLVHGGQLAQLGHDLGLVWFNGRAREYVQVAVTEAACRAMGVPILTELPDDLDERDKVLTKESAALPFITAAAADGWEPFPGHLAGWSTWRHTSGLAARIILIPYLDDNPKMILKDQPDATTIAKRLDLFARRVGIPYRISAGVTGQDLMQTIKPRSGTGRAGRIEAIDTYVEPCPPAVKPGVEPEMVWTRNLQPSEFEKKYLHVYDRNAHYVAAAGATLLGGAIPAEHYPNGADFDQRRPGFWRIVTPEWDDPFQPDPFPPDFITGQRRETSWVATPTLWWLTNPNLDFGRGMDIEILEAYLWPALPTRGGPRDTSTARTSRYLEGWTAHLREALKALKNDGSRDAEMVLPDVKLTGVAPIGKFAADRQAERQSPLYRPDWRHQVIAQAKSNMRWMIDKIGTRTGQWPIAIYFDALYYVSDDPNPITAWPGNHLEAGKPIEPLDAVKLGKPKPQYSAELTPQVKRLLSRRPYPTALKKLAESGLLIDTADWMASLGTADGERG</sequence>
<feature type="compositionally biased region" description="Gly residues" evidence="2">
    <location>
        <begin position="454"/>
        <end position="470"/>
    </location>
</feature>
<feature type="region of interest" description="Disordered" evidence="2">
    <location>
        <begin position="443"/>
        <end position="483"/>
    </location>
</feature>
<feature type="coiled-coil region" evidence="1">
    <location>
        <begin position="326"/>
        <end position="353"/>
    </location>
</feature>
<keyword evidence="1" id="KW-0175">Coiled coil</keyword>
<evidence type="ECO:0000313" key="4">
    <source>
        <dbReference type="Proteomes" id="UP000284057"/>
    </source>
</evidence>
<dbReference type="Proteomes" id="UP000284057">
    <property type="component" value="Unassembled WGS sequence"/>
</dbReference>
<accession>A0A418KH90</accession>
<feature type="region of interest" description="Disordered" evidence="2">
    <location>
        <begin position="85"/>
        <end position="116"/>
    </location>
</feature>
<feature type="compositionally biased region" description="Basic residues" evidence="2">
    <location>
        <begin position="94"/>
        <end position="115"/>
    </location>
</feature>
<dbReference type="InterPro" id="IPR034154">
    <property type="entry name" value="TOPRIM_DnaG/twinkle"/>
</dbReference>
<proteinExistence type="predicted"/>
<evidence type="ECO:0008006" key="5">
    <source>
        <dbReference type="Google" id="ProtNLM"/>
    </source>
</evidence>
<feature type="region of interest" description="Disordered" evidence="2">
    <location>
        <begin position="1103"/>
        <end position="1174"/>
    </location>
</feature>
<keyword evidence="4" id="KW-1185">Reference proteome</keyword>
<comment type="caution">
    <text evidence="3">The sequence shown here is derived from an EMBL/GenBank/DDBJ whole genome shotgun (WGS) entry which is preliminary data.</text>
</comment>
<organism evidence="3 4">
    <name type="scientific">Jiangella rhizosphaerae</name>
    <dbReference type="NCBI Taxonomy" id="2293569"/>
    <lineage>
        <taxon>Bacteria</taxon>
        <taxon>Bacillati</taxon>
        <taxon>Actinomycetota</taxon>
        <taxon>Actinomycetes</taxon>
        <taxon>Jiangellales</taxon>
        <taxon>Jiangellaceae</taxon>
        <taxon>Jiangella</taxon>
    </lineage>
</organism>
<reference evidence="3 4" key="1">
    <citation type="submission" date="2018-09" db="EMBL/GenBank/DDBJ databases">
        <title>Isolation, diversity and antifungal activity of actinobacteria from wheat.</title>
        <authorList>
            <person name="Han C."/>
        </authorList>
    </citation>
    <scope>NUCLEOTIDE SEQUENCE [LARGE SCALE GENOMIC DNA]</scope>
    <source>
        <strain evidence="3 4">NEAU-YY265</strain>
    </source>
</reference>
<protein>
    <recommendedName>
        <fullName evidence="5">DUF927 domain-containing protein</fullName>
    </recommendedName>
</protein>